<dbReference type="Pfam" id="PF11692">
    <property type="entry name" value="DUF3289"/>
    <property type="match status" value="1"/>
</dbReference>
<dbReference type="Proteomes" id="UP000790096">
    <property type="component" value="Unassembled WGS sequence"/>
</dbReference>
<gene>
    <name evidence="1" type="ORF">HH682_05345</name>
</gene>
<protein>
    <submittedName>
        <fullName evidence="1">DUF3289 family protein</fullName>
    </submittedName>
</protein>
<dbReference type="EMBL" id="JABBFR010000005">
    <property type="protein sequence ID" value="MBT0723874.1"/>
    <property type="molecule type" value="Genomic_DNA"/>
</dbReference>
<accession>A0ABS5SUV0</accession>
<reference evidence="1 2" key="1">
    <citation type="submission" date="2020-04" db="EMBL/GenBank/DDBJ databases">
        <title>Genome sequencing of Rosenbergiella species.</title>
        <authorList>
            <person name="Alvarez-Perez S."/>
            <person name="Lievens B."/>
        </authorList>
    </citation>
    <scope>NUCLEOTIDE SEQUENCE [LARGE SCALE GENOMIC DNA]</scope>
    <source>
        <strain evidence="1 2">S61</strain>
    </source>
</reference>
<proteinExistence type="predicted"/>
<organism evidence="1 2">
    <name type="scientific">Rosenbergiella gaditana</name>
    <dbReference type="NCBI Taxonomy" id="2726987"/>
    <lineage>
        <taxon>Bacteria</taxon>
        <taxon>Pseudomonadati</taxon>
        <taxon>Pseudomonadota</taxon>
        <taxon>Gammaproteobacteria</taxon>
        <taxon>Enterobacterales</taxon>
        <taxon>Erwiniaceae</taxon>
        <taxon>Rosenbergiella</taxon>
    </lineage>
</organism>
<keyword evidence="2" id="KW-1185">Reference proteome</keyword>
<name>A0ABS5SUV0_9GAMM</name>
<evidence type="ECO:0000313" key="2">
    <source>
        <dbReference type="Proteomes" id="UP000790096"/>
    </source>
</evidence>
<sequence length="85" mass="10243">MHDTWATHITLKSLHIENNRYRAMVHYKVQDHFGLDSDDILKIKFSQFYFFRIWFILQRCNQFGFKPFMTHMEATVEINGGRGES</sequence>
<evidence type="ECO:0000313" key="1">
    <source>
        <dbReference type="EMBL" id="MBT0723874.1"/>
    </source>
</evidence>
<dbReference type="InterPro" id="IPR017483">
    <property type="entry name" value="CHP03034"/>
</dbReference>
<comment type="caution">
    <text evidence="1">The sequence shown here is derived from an EMBL/GenBank/DDBJ whole genome shotgun (WGS) entry which is preliminary data.</text>
</comment>